<dbReference type="EMBL" id="MU005962">
    <property type="protein sequence ID" value="KAF2863243.1"/>
    <property type="molecule type" value="Genomic_DNA"/>
</dbReference>
<dbReference type="OrthoDB" id="74412at2759"/>
<feature type="compositionally biased region" description="Polar residues" evidence="1">
    <location>
        <begin position="717"/>
        <end position="729"/>
    </location>
</feature>
<organism evidence="2 3">
    <name type="scientific">Piedraia hortae CBS 480.64</name>
    <dbReference type="NCBI Taxonomy" id="1314780"/>
    <lineage>
        <taxon>Eukaryota</taxon>
        <taxon>Fungi</taxon>
        <taxon>Dikarya</taxon>
        <taxon>Ascomycota</taxon>
        <taxon>Pezizomycotina</taxon>
        <taxon>Dothideomycetes</taxon>
        <taxon>Dothideomycetidae</taxon>
        <taxon>Capnodiales</taxon>
        <taxon>Piedraiaceae</taxon>
        <taxon>Piedraia</taxon>
    </lineage>
</organism>
<feature type="compositionally biased region" description="Basic and acidic residues" evidence="1">
    <location>
        <begin position="427"/>
        <end position="449"/>
    </location>
</feature>
<dbReference type="AlphaFoldDB" id="A0A6A7C776"/>
<feature type="region of interest" description="Disordered" evidence="1">
    <location>
        <begin position="387"/>
        <end position="531"/>
    </location>
</feature>
<feature type="compositionally biased region" description="Polar residues" evidence="1">
    <location>
        <begin position="553"/>
        <end position="571"/>
    </location>
</feature>
<evidence type="ECO:0000313" key="3">
    <source>
        <dbReference type="Proteomes" id="UP000799421"/>
    </source>
</evidence>
<dbReference type="Proteomes" id="UP000799421">
    <property type="component" value="Unassembled WGS sequence"/>
</dbReference>
<keyword evidence="3" id="KW-1185">Reference proteome</keyword>
<feature type="compositionally biased region" description="Low complexity" evidence="1">
    <location>
        <begin position="579"/>
        <end position="591"/>
    </location>
</feature>
<dbReference type="InterPro" id="IPR029006">
    <property type="entry name" value="ADF-H/Gelsolin-like_dom_sf"/>
</dbReference>
<feature type="compositionally biased region" description="Polar residues" evidence="1">
    <location>
        <begin position="791"/>
        <end position="808"/>
    </location>
</feature>
<feature type="region of interest" description="Disordered" evidence="1">
    <location>
        <begin position="780"/>
        <end position="816"/>
    </location>
</feature>
<protein>
    <recommendedName>
        <fullName evidence="4">ADF-H domain-containing protein</fullName>
    </recommendedName>
</protein>
<feature type="region of interest" description="Disordered" evidence="1">
    <location>
        <begin position="326"/>
        <end position="374"/>
    </location>
</feature>
<evidence type="ECO:0008006" key="4">
    <source>
        <dbReference type="Google" id="ProtNLM"/>
    </source>
</evidence>
<feature type="compositionally biased region" description="Low complexity" evidence="1">
    <location>
        <begin position="352"/>
        <end position="370"/>
    </location>
</feature>
<name>A0A6A7C776_9PEZI</name>
<feature type="compositionally biased region" description="Polar residues" evidence="1">
    <location>
        <begin position="691"/>
        <end position="704"/>
    </location>
</feature>
<sequence>MSLNGLDTAAVQEAYAASLADPGVWFVLKYSARDCVELLGRGKGGVHEARTTITQYTEPSPLYGLVTYRRRKVLFKYTPEGTSRLLQARTVVHFQDVLEQFSPYETYLEFTTPESLNDTALASSFPLHTASPIASASSTRLNEIAEDGDEVSTFAVRPQTGHSSSSSVFGFQRYVSEKRVERIMGGGGTERPRWSGSSAAFGLRPPSPLTLQPSVAPPVLAHDEANPPDSDSVVAPDQQPSVVIVPAPAEPPDIATHPALRAPVEMEGIDWSKFDPKPKTKLGPRPVLADELTKRPLVATVSTIPASVRSPQKKQERMRPAFHEAARAMQPTSPGTHPAPSSDMAETMSRPMSRGSITSMSSRKSSMHSMHSTDRARLLKAVELRQRQVQQKMRSMSQDTVQSVISEENGQRGPQVAEHPAVTLQEEPLREKERLQEKEPRAVSEKADSGFEIPDLNPRDNGKSEDAGRPVVDSQEPQATTGVEATELTVALDTKSIPALRTEDVSTQLPQSEEPPSVARKNSSSARRRRGLLVSLHVETDCELDPEELQQLKNATVEQATPVTLSRSPVTVSPERRPSLFSSKSNSSVKSIDIRKPASPKPPDLPGEALSPQRVPSTSSQKSDVRSGVKRNVSADITRRIQTLAEASSSKECLTPPRVQSPDLLPPGRIRSPPPKFPRSRTPVQFETKHASQVRQGTESSAESVSVKARIVRPNMTGESSTDVLQQPQLVIDHKRASQPKPQDKPSFSPQPELANGSTRNIHFERPDTLQMVVRSTFTENLTSPVRGPSRGSSVSTDQQTITSANSGSKEKEGNRASRFIKRMSHLGAKRRSQQPLASTPKDKSVILGNLNVQFPDSLLWKRRHASVDEQSYIVFSNLDSITAESRGIAARKFKLDEFREPFIPDLDREELAHSIVLDSALDGSCLQVACADATAQKVVLGKLVERWKLATALPPSPAPNLPAWS</sequence>
<evidence type="ECO:0000256" key="1">
    <source>
        <dbReference type="SAM" id="MobiDB-lite"/>
    </source>
</evidence>
<feature type="region of interest" description="Disordered" evidence="1">
    <location>
        <begin position="553"/>
        <end position="768"/>
    </location>
</feature>
<feature type="compositionally biased region" description="Basic and acidic residues" evidence="1">
    <location>
        <begin position="457"/>
        <end position="468"/>
    </location>
</feature>
<evidence type="ECO:0000313" key="2">
    <source>
        <dbReference type="EMBL" id="KAF2863243.1"/>
    </source>
</evidence>
<proteinExistence type="predicted"/>
<feature type="compositionally biased region" description="Polar residues" evidence="1">
    <location>
        <begin position="387"/>
        <end position="408"/>
    </location>
</feature>
<dbReference type="Gene3D" id="3.40.20.10">
    <property type="entry name" value="Severin"/>
    <property type="match status" value="1"/>
</dbReference>
<gene>
    <name evidence="2" type="ORF">K470DRAFT_262358</name>
</gene>
<accession>A0A6A7C776</accession>
<reference evidence="2" key="1">
    <citation type="journal article" date="2020" name="Stud. Mycol.">
        <title>101 Dothideomycetes genomes: a test case for predicting lifestyles and emergence of pathogens.</title>
        <authorList>
            <person name="Haridas S."/>
            <person name="Albert R."/>
            <person name="Binder M."/>
            <person name="Bloem J."/>
            <person name="Labutti K."/>
            <person name="Salamov A."/>
            <person name="Andreopoulos B."/>
            <person name="Baker S."/>
            <person name="Barry K."/>
            <person name="Bills G."/>
            <person name="Bluhm B."/>
            <person name="Cannon C."/>
            <person name="Castanera R."/>
            <person name="Culley D."/>
            <person name="Daum C."/>
            <person name="Ezra D."/>
            <person name="Gonzalez J."/>
            <person name="Henrissat B."/>
            <person name="Kuo A."/>
            <person name="Liang C."/>
            <person name="Lipzen A."/>
            <person name="Lutzoni F."/>
            <person name="Magnuson J."/>
            <person name="Mondo S."/>
            <person name="Nolan M."/>
            <person name="Ohm R."/>
            <person name="Pangilinan J."/>
            <person name="Park H.-J."/>
            <person name="Ramirez L."/>
            <person name="Alfaro M."/>
            <person name="Sun H."/>
            <person name="Tritt A."/>
            <person name="Yoshinaga Y."/>
            <person name="Zwiers L.-H."/>
            <person name="Turgeon B."/>
            <person name="Goodwin S."/>
            <person name="Spatafora J."/>
            <person name="Crous P."/>
            <person name="Grigoriev I."/>
        </authorList>
    </citation>
    <scope>NUCLEOTIDE SEQUENCE</scope>
    <source>
        <strain evidence="2">CBS 480.64</strain>
    </source>
</reference>
<dbReference type="SUPFAM" id="SSF55753">
    <property type="entry name" value="Actin depolymerizing proteins"/>
    <property type="match status" value="1"/>
</dbReference>
<feature type="region of interest" description="Disordered" evidence="1">
    <location>
        <begin position="184"/>
        <end position="236"/>
    </location>
</feature>
<feature type="compositionally biased region" description="Polar residues" evidence="1">
    <location>
        <begin position="746"/>
        <end position="761"/>
    </location>
</feature>